<proteinExistence type="predicted"/>
<dbReference type="RefSeq" id="WP_150715317.1">
    <property type="nucleotide sequence ID" value="NZ_CABVGY010000005.1"/>
</dbReference>
<evidence type="ECO:0000313" key="2">
    <source>
        <dbReference type="Proteomes" id="UP000326729"/>
    </source>
</evidence>
<dbReference type="EMBL" id="CABVGY010000005">
    <property type="protein sequence ID" value="VVM59201.1"/>
    <property type="molecule type" value="Genomic_DNA"/>
</dbReference>
<evidence type="ECO:0008006" key="3">
    <source>
        <dbReference type="Google" id="ProtNLM"/>
    </source>
</evidence>
<dbReference type="AlphaFoldDB" id="A0A5E6QXT5"/>
<protein>
    <recommendedName>
        <fullName evidence="3">Phage protein</fullName>
    </recommendedName>
</protein>
<accession>A0A5E6QXT5</accession>
<name>A0A5E6QXT5_PSEFL</name>
<dbReference type="Proteomes" id="UP000326729">
    <property type="component" value="Unassembled WGS sequence"/>
</dbReference>
<organism evidence="1 2">
    <name type="scientific">Pseudomonas fluorescens</name>
    <dbReference type="NCBI Taxonomy" id="294"/>
    <lineage>
        <taxon>Bacteria</taxon>
        <taxon>Pseudomonadati</taxon>
        <taxon>Pseudomonadota</taxon>
        <taxon>Gammaproteobacteria</taxon>
        <taxon>Pseudomonadales</taxon>
        <taxon>Pseudomonadaceae</taxon>
        <taxon>Pseudomonas</taxon>
    </lineage>
</organism>
<gene>
    <name evidence="1" type="ORF">PS659_01226</name>
</gene>
<dbReference type="OrthoDB" id="7027125at2"/>
<sequence>MSTTLHGTTTITLDGEDYQMVPTLAAVRSIEAHFGGLRGAAQAINALSVDGCAAIVAAGAGLTGKEAEALPQKVWEAGVLEVSITLNTYLVALYKPRGSKLGKLQETKE</sequence>
<reference evidence="1 2" key="1">
    <citation type="submission" date="2019-09" db="EMBL/GenBank/DDBJ databases">
        <authorList>
            <person name="Chandra G."/>
            <person name="Truman W A."/>
        </authorList>
    </citation>
    <scope>NUCLEOTIDE SEQUENCE [LARGE SCALE GENOMIC DNA]</scope>
    <source>
        <strain evidence="1">PS659</strain>
    </source>
</reference>
<evidence type="ECO:0000313" key="1">
    <source>
        <dbReference type="EMBL" id="VVM59201.1"/>
    </source>
</evidence>